<organism evidence="3 4">
    <name type="scientific">Ruegeria profundi</name>
    <dbReference type="NCBI Taxonomy" id="1685378"/>
    <lineage>
        <taxon>Bacteria</taxon>
        <taxon>Pseudomonadati</taxon>
        <taxon>Pseudomonadota</taxon>
        <taxon>Alphaproteobacteria</taxon>
        <taxon>Rhodobacterales</taxon>
        <taxon>Roseobacteraceae</taxon>
        <taxon>Ruegeria</taxon>
    </lineage>
</organism>
<feature type="signal peptide" evidence="1">
    <location>
        <begin position="1"/>
        <end position="16"/>
    </location>
</feature>
<dbReference type="STRING" id="1685378.AVO44_15090"/>
<evidence type="ECO:0000313" key="4">
    <source>
        <dbReference type="Proteomes" id="UP000053690"/>
    </source>
</evidence>
<reference evidence="4" key="1">
    <citation type="submission" date="2015-12" db="EMBL/GenBank/DDBJ databases">
        <authorList>
            <person name="Zhang G."/>
            <person name="Stingl U."/>
        </authorList>
    </citation>
    <scope>NUCLEOTIDE SEQUENCE [LARGE SCALE GENOMIC DNA]</scope>
    <source>
        <strain evidence="4">ZGT108</strain>
    </source>
</reference>
<feature type="chain" id="PRO_5007054333" evidence="1">
    <location>
        <begin position="17"/>
        <end position="347"/>
    </location>
</feature>
<evidence type="ECO:0000256" key="1">
    <source>
        <dbReference type="SAM" id="SignalP"/>
    </source>
</evidence>
<dbReference type="InterPro" id="IPR036691">
    <property type="entry name" value="Endo/exonu/phosph_ase_sf"/>
</dbReference>
<dbReference type="RefSeq" id="WP_068338432.1">
    <property type="nucleotide sequence ID" value="NZ_LQBP01000008.1"/>
</dbReference>
<dbReference type="Proteomes" id="UP000053690">
    <property type="component" value="Unassembled WGS sequence"/>
</dbReference>
<dbReference type="Pfam" id="PF03372">
    <property type="entry name" value="Exo_endo_phos"/>
    <property type="match status" value="1"/>
</dbReference>
<dbReference type="GO" id="GO:0004519">
    <property type="term" value="F:endonuclease activity"/>
    <property type="evidence" value="ECO:0007669"/>
    <property type="project" value="UniProtKB-KW"/>
</dbReference>
<evidence type="ECO:0000313" key="3">
    <source>
        <dbReference type="EMBL" id="KUJ77659.1"/>
    </source>
</evidence>
<sequence>MIRALFILLLPMMAQAETVRIATYNTELSRDGPGLLLRDIQRGDPQVQAVVDVLVAAQSDIVALQGVDWDLEGQAIAALIDQLRTTGLDYPYHFSGVPNSGFETALDLNGDGRTHGPADAQGWGRFTGQAGLAVLSRYPINEDKVQDFTNLLWRDLPGAELPVTDAGPFPSEEAQAIQRLSSVAHWIVPVDTPIGSLDLMTFHAAPPVFDGPEDRNGLRNRDEIRLWSLVLDGELGRKPDGPFVIAADANLDPVRGDGRTEAIQALLTDSRLQDPRPADASGALTTVEWKAVGEMRVDYVLPSADLQVLDAGIFWPDPDTPLRKTAEQASRHRLVWVDVTAPTQPMN</sequence>
<accession>A0A0X3TPQ0</accession>
<keyword evidence="1" id="KW-0732">Signal</keyword>
<keyword evidence="4" id="KW-1185">Reference proteome</keyword>
<comment type="caution">
    <text evidence="3">The sequence shown here is derived from an EMBL/GenBank/DDBJ whole genome shotgun (WGS) entry which is preliminary data.</text>
</comment>
<keyword evidence="3" id="KW-0378">Hydrolase</keyword>
<proteinExistence type="predicted"/>
<feature type="domain" description="Endonuclease/exonuclease/phosphatase" evidence="2">
    <location>
        <begin position="22"/>
        <end position="319"/>
    </location>
</feature>
<dbReference type="OrthoDB" id="292013at2"/>
<evidence type="ECO:0000259" key="2">
    <source>
        <dbReference type="Pfam" id="PF03372"/>
    </source>
</evidence>
<keyword evidence="3" id="KW-0540">Nuclease</keyword>
<keyword evidence="3" id="KW-0255">Endonuclease</keyword>
<dbReference type="EMBL" id="LQBP01000008">
    <property type="protein sequence ID" value="KUJ77659.1"/>
    <property type="molecule type" value="Genomic_DNA"/>
</dbReference>
<dbReference type="InterPro" id="IPR005135">
    <property type="entry name" value="Endo/exonuclease/phosphatase"/>
</dbReference>
<dbReference type="AlphaFoldDB" id="A0A0X3TPQ0"/>
<protein>
    <submittedName>
        <fullName evidence="3">Endonuclease</fullName>
    </submittedName>
</protein>
<gene>
    <name evidence="3" type="ORF">AVO44_15090</name>
</gene>
<dbReference type="SUPFAM" id="SSF56219">
    <property type="entry name" value="DNase I-like"/>
    <property type="match status" value="1"/>
</dbReference>
<dbReference type="Gene3D" id="3.60.10.10">
    <property type="entry name" value="Endonuclease/exonuclease/phosphatase"/>
    <property type="match status" value="1"/>
</dbReference>
<name>A0A0X3TPQ0_9RHOB</name>